<evidence type="ECO:0000313" key="3">
    <source>
        <dbReference type="Proteomes" id="UP000034805"/>
    </source>
</evidence>
<reference evidence="2 3" key="1">
    <citation type="submission" date="2015-08" db="EMBL/GenBank/DDBJ databases">
        <title>The genome of the Asian arowana (Scleropages formosus).</title>
        <authorList>
            <person name="Tan M.H."/>
            <person name="Gan H.M."/>
            <person name="Croft L.J."/>
            <person name="Austin C.M."/>
        </authorList>
    </citation>
    <scope>NUCLEOTIDE SEQUENCE [LARGE SCALE GENOMIC DNA]</scope>
    <source>
        <strain evidence="2">Aro1</strain>
    </source>
</reference>
<accession>A0A0P7TIP9</accession>
<evidence type="ECO:0000256" key="1">
    <source>
        <dbReference type="SAM" id="MobiDB-lite"/>
    </source>
</evidence>
<dbReference type="Proteomes" id="UP000034805">
    <property type="component" value="Unassembled WGS sequence"/>
</dbReference>
<comment type="caution">
    <text evidence="2">The sequence shown here is derived from an EMBL/GenBank/DDBJ whole genome shotgun (WGS) entry which is preliminary data.</text>
</comment>
<name>A0A0P7TIP9_SCLFO</name>
<protein>
    <submittedName>
        <fullName evidence="2">Uncharacterized protein</fullName>
    </submittedName>
</protein>
<organism evidence="2 3">
    <name type="scientific">Scleropages formosus</name>
    <name type="common">Asian bonytongue</name>
    <name type="synonym">Osteoglossum formosum</name>
    <dbReference type="NCBI Taxonomy" id="113540"/>
    <lineage>
        <taxon>Eukaryota</taxon>
        <taxon>Metazoa</taxon>
        <taxon>Chordata</taxon>
        <taxon>Craniata</taxon>
        <taxon>Vertebrata</taxon>
        <taxon>Euteleostomi</taxon>
        <taxon>Actinopterygii</taxon>
        <taxon>Neopterygii</taxon>
        <taxon>Teleostei</taxon>
        <taxon>Osteoglossocephala</taxon>
        <taxon>Osteoglossomorpha</taxon>
        <taxon>Osteoglossiformes</taxon>
        <taxon>Osteoglossidae</taxon>
        <taxon>Scleropages</taxon>
    </lineage>
</organism>
<feature type="compositionally biased region" description="Basic and acidic residues" evidence="1">
    <location>
        <begin position="42"/>
        <end position="53"/>
    </location>
</feature>
<sequence>MQTPWDARKGSWVSVPLASERCYYQSETDKVRRRMEGQVYGEVKKRGPRREEEGTGATVAS</sequence>
<dbReference type="EMBL" id="JARO02016825">
    <property type="protein sequence ID" value="KPP57316.1"/>
    <property type="molecule type" value="Genomic_DNA"/>
</dbReference>
<evidence type="ECO:0000313" key="2">
    <source>
        <dbReference type="EMBL" id="KPP57316.1"/>
    </source>
</evidence>
<gene>
    <name evidence="2" type="ORF">Z043_124978</name>
</gene>
<proteinExistence type="predicted"/>
<dbReference type="AlphaFoldDB" id="A0A0P7TIP9"/>
<feature type="region of interest" description="Disordered" evidence="1">
    <location>
        <begin position="42"/>
        <end position="61"/>
    </location>
</feature>